<dbReference type="Gene3D" id="2.40.50.90">
    <property type="match status" value="1"/>
</dbReference>
<gene>
    <name evidence="1" type="ORF">MON41_20915</name>
</gene>
<dbReference type="Proteomes" id="UP001201985">
    <property type="component" value="Unassembled WGS sequence"/>
</dbReference>
<proteinExistence type="predicted"/>
<name>A0ABS9W9Y9_9PROT</name>
<reference evidence="1 2" key="1">
    <citation type="submission" date="2022-03" db="EMBL/GenBank/DDBJ databases">
        <title>Complete genome analysis of Roseomonas KG 17.1 : a prolific producer of plant growth promoters.</title>
        <authorList>
            <person name="Saadouli I."/>
            <person name="Najjari A."/>
            <person name="Mosbah A."/>
            <person name="Ouzari H.I."/>
        </authorList>
    </citation>
    <scope>NUCLEOTIDE SEQUENCE [LARGE SCALE GENOMIC DNA]</scope>
    <source>
        <strain evidence="1 2">KG17-1</strain>
    </source>
</reference>
<dbReference type="PROSITE" id="PS01123">
    <property type="entry name" value="TNASE_1"/>
    <property type="match status" value="1"/>
</dbReference>
<protein>
    <recommendedName>
        <fullName evidence="3">Nuclease</fullName>
    </recommendedName>
</protein>
<dbReference type="InterPro" id="IPR035437">
    <property type="entry name" value="SNase_OB-fold_sf"/>
</dbReference>
<evidence type="ECO:0008006" key="3">
    <source>
        <dbReference type="Google" id="ProtNLM"/>
    </source>
</evidence>
<organism evidence="1 2">
    <name type="scientific">Teichococcus vastitatis</name>
    <dbReference type="NCBI Taxonomy" id="2307076"/>
    <lineage>
        <taxon>Bacteria</taxon>
        <taxon>Pseudomonadati</taxon>
        <taxon>Pseudomonadota</taxon>
        <taxon>Alphaproteobacteria</taxon>
        <taxon>Acetobacterales</taxon>
        <taxon>Roseomonadaceae</taxon>
        <taxon>Roseomonas</taxon>
    </lineage>
</organism>
<accession>A0ABS9W9Y9</accession>
<dbReference type="EMBL" id="JALBUU010000091">
    <property type="protein sequence ID" value="MCI0756126.1"/>
    <property type="molecule type" value="Genomic_DNA"/>
</dbReference>
<keyword evidence="2" id="KW-1185">Reference proteome</keyword>
<evidence type="ECO:0000313" key="1">
    <source>
        <dbReference type="EMBL" id="MCI0756126.1"/>
    </source>
</evidence>
<sequence length="54" mass="5771">MALVLLLSVPASAAELRGEVVGLSDGDTLTVPTTDRQQVRVRLAEIDVPESRQP</sequence>
<dbReference type="InterPro" id="IPR002071">
    <property type="entry name" value="Thermonucl_AS"/>
</dbReference>
<dbReference type="RefSeq" id="WP_157986103.1">
    <property type="nucleotide sequence ID" value="NZ_JALBUU010000091.1"/>
</dbReference>
<evidence type="ECO:0000313" key="2">
    <source>
        <dbReference type="Proteomes" id="UP001201985"/>
    </source>
</evidence>
<comment type="caution">
    <text evidence="1">The sequence shown here is derived from an EMBL/GenBank/DDBJ whole genome shotgun (WGS) entry which is preliminary data.</text>
</comment>
<dbReference type="SUPFAM" id="SSF50199">
    <property type="entry name" value="Staphylococcal nuclease"/>
    <property type="match status" value="1"/>
</dbReference>